<gene>
    <name evidence="2" type="ORF">BDV27DRAFT_71223</name>
</gene>
<keyword evidence="1" id="KW-0812">Transmembrane</keyword>
<protein>
    <submittedName>
        <fullName evidence="2">Uncharacterized protein</fullName>
    </submittedName>
</protein>
<accession>A0A5N6ZLM2</accession>
<proteinExistence type="predicted"/>
<feature type="transmembrane region" description="Helical" evidence="1">
    <location>
        <begin position="35"/>
        <end position="55"/>
    </location>
</feature>
<organism evidence="2 3">
    <name type="scientific">Aspergillus caelatus</name>
    <dbReference type="NCBI Taxonomy" id="61420"/>
    <lineage>
        <taxon>Eukaryota</taxon>
        <taxon>Fungi</taxon>
        <taxon>Dikarya</taxon>
        <taxon>Ascomycota</taxon>
        <taxon>Pezizomycotina</taxon>
        <taxon>Eurotiomycetes</taxon>
        <taxon>Eurotiomycetidae</taxon>
        <taxon>Eurotiales</taxon>
        <taxon>Aspergillaceae</taxon>
        <taxon>Aspergillus</taxon>
        <taxon>Aspergillus subgen. Circumdati</taxon>
    </lineage>
</organism>
<sequence>MGRLHVRLGAVMYRLFEQLGGDFPRRRRWQNLEDHLFVILPHLCPCYLPIVLPVFANMDILRLSSSLPAAFIPRIWGVFARTLYAFSVLAHWRAWQFDNRSGRDFLLSEDLN</sequence>
<keyword evidence="1" id="KW-1133">Transmembrane helix</keyword>
<dbReference type="EMBL" id="ML737907">
    <property type="protein sequence ID" value="KAE8358288.1"/>
    <property type="molecule type" value="Genomic_DNA"/>
</dbReference>
<feature type="transmembrane region" description="Helical" evidence="1">
    <location>
        <begin position="75"/>
        <end position="95"/>
    </location>
</feature>
<name>A0A5N6ZLM2_9EURO</name>
<keyword evidence="1" id="KW-0472">Membrane</keyword>
<dbReference type="AlphaFoldDB" id="A0A5N6ZLM2"/>
<dbReference type="GeneID" id="43661822"/>
<evidence type="ECO:0000256" key="1">
    <source>
        <dbReference type="SAM" id="Phobius"/>
    </source>
</evidence>
<keyword evidence="3" id="KW-1185">Reference proteome</keyword>
<dbReference type="RefSeq" id="XP_031921369.1">
    <property type="nucleotide sequence ID" value="XM_032077376.1"/>
</dbReference>
<reference evidence="2 3" key="1">
    <citation type="submission" date="2019-04" db="EMBL/GenBank/DDBJ databases">
        <title>Friends and foes A comparative genomics studyof 23 Aspergillus species from section Flavi.</title>
        <authorList>
            <consortium name="DOE Joint Genome Institute"/>
            <person name="Kjaerbolling I."/>
            <person name="Vesth T."/>
            <person name="Frisvad J.C."/>
            <person name="Nybo J.L."/>
            <person name="Theobald S."/>
            <person name="Kildgaard S."/>
            <person name="Isbrandt T."/>
            <person name="Kuo A."/>
            <person name="Sato A."/>
            <person name="Lyhne E.K."/>
            <person name="Kogle M.E."/>
            <person name="Wiebenga A."/>
            <person name="Kun R.S."/>
            <person name="Lubbers R.J."/>
            <person name="Makela M.R."/>
            <person name="Barry K."/>
            <person name="Chovatia M."/>
            <person name="Clum A."/>
            <person name="Daum C."/>
            <person name="Haridas S."/>
            <person name="He G."/>
            <person name="LaButti K."/>
            <person name="Lipzen A."/>
            <person name="Mondo S."/>
            <person name="Riley R."/>
            <person name="Salamov A."/>
            <person name="Simmons B.A."/>
            <person name="Magnuson J.K."/>
            <person name="Henrissat B."/>
            <person name="Mortensen U.H."/>
            <person name="Larsen T.O."/>
            <person name="Devries R.P."/>
            <person name="Grigoriev I.V."/>
            <person name="Machida M."/>
            <person name="Baker S.E."/>
            <person name="Andersen M.R."/>
        </authorList>
    </citation>
    <scope>NUCLEOTIDE SEQUENCE [LARGE SCALE GENOMIC DNA]</scope>
    <source>
        <strain evidence="2 3">CBS 763.97</strain>
    </source>
</reference>
<evidence type="ECO:0000313" key="2">
    <source>
        <dbReference type="EMBL" id="KAE8358288.1"/>
    </source>
</evidence>
<evidence type="ECO:0000313" key="3">
    <source>
        <dbReference type="Proteomes" id="UP000326268"/>
    </source>
</evidence>
<dbReference type="Proteomes" id="UP000326268">
    <property type="component" value="Unassembled WGS sequence"/>
</dbReference>